<feature type="chain" id="PRO_5024278345" description="DUF5666 domain-containing protein" evidence="1">
    <location>
        <begin position="21"/>
        <end position="172"/>
    </location>
</feature>
<organism evidence="2 3">
    <name type="scientific">Phragmitibacter flavus</name>
    <dbReference type="NCBI Taxonomy" id="2576071"/>
    <lineage>
        <taxon>Bacteria</taxon>
        <taxon>Pseudomonadati</taxon>
        <taxon>Verrucomicrobiota</taxon>
        <taxon>Verrucomicrobiia</taxon>
        <taxon>Verrucomicrobiales</taxon>
        <taxon>Verrucomicrobiaceae</taxon>
        <taxon>Phragmitibacter</taxon>
    </lineage>
</organism>
<accession>A0A5R8KFE9</accession>
<dbReference type="AlphaFoldDB" id="A0A5R8KFE9"/>
<comment type="caution">
    <text evidence="2">The sequence shown here is derived from an EMBL/GenBank/DDBJ whole genome shotgun (WGS) entry which is preliminary data.</text>
</comment>
<keyword evidence="3" id="KW-1185">Reference proteome</keyword>
<dbReference type="Proteomes" id="UP000306196">
    <property type="component" value="Unassembled WGS sequence"/>
</dbReference>
<dbReference type="EMBL" id="VAUV01000006">
    <property type="protein sequence ID" value="TLD70991.1"/>
    <property type="molecule type" value="Genomic_DNA"/>
</dbReference>
<keyword evidence="1" id="KW-0732">Signal</keyword>
<dbReference type="RefSeq" id="WP_138085819.1">
    <property type="nucleotide sequence ID" value="NZ_VAUV01000006.1"/>
</dbReference>
<evidence type="ECO:0000313" key="2">
    <source>
        <dbReference type="EMBL" id="TLD70991.1"/>
    </source>
</evidence>
<dbReference type="OrthoDB" id="195657at2"/>
<sequence length="172" mass="18216">MKPTQLITCCLVLATSVLSAEEPKSEVLKKVFATAPSGKPAAIHKARTTAKPGETITLKGRVMGNLKPFVDGRSIFILGDPETLKACSDIPGDACETPWDNCCDDPEALKQGTATIQVIDAKGRVLKEGIENVNGLQKLSYVTVSGTVAPGSSDKLLLLNADAIQVEEPKKK</sequence>
<feature type="signal peptide" evidence="1">
    <location>
        <begin position="1"/>
        <end position="20"/>
    </location>
</feature>
<name>A0A5R8KFE9_9BACT</name>
<evidence type="ECO:0000313" key="3">
    <source>
        <dbReference type="Proteomes" id="UP000306196"/>
    </source>
</evidence>
<evidence type="ECO:0000256" key="1">
    <source>
        <dbReference type="SAM" id="SignalP"/>
    </source>
</evidence>
<proteinExistence type="predicted"/>
<evidence type="ECO:0008006" key="4">
    <source>
        <dbReference type="Google" id="ProtNLM"/>
    </source>
</evidence>
<reference evidence="2 3" key="1">
    <citation type="submission" date="2019-05" db="EMBL/GenBank/DDBJ databases">
        <title>Verrucobacter flavum gen. nov., sp. nov. a new member of the family Verrucomicrobiaceae.</title>
        <authorList>
            <person name="Szuroczki S."/>
            <person name="Abbaszade G."/>
            <person name="Szabo A."/>
            <person name="Felfoldi T."/>
            <person name="Schumann P."/>
            <person name="Boka K."/>
            <person name="Keki Z."/>
            <person name="Toumi M."/>
            <person name="Toth E."/>
        </authorList>
    </citation>
    <scope>NUCLEOTIDE SEQUENCE [LARGE SCALE GENOMIC DNA]</scope>
    <source>
        <strain evidence="2 3">MG-N-17</strain>
    </source>
</reference>
<gene>
    <name evidence="2" type="ORF">FEM03_08715</name>
</gene>
<protein>
    <recommendedName>
        <fullName evidence="4">DUF5666 domain-containing protein</fullName>
    </recommendedName>
</protein>